<comment type="subunit">
    <text evidence="7">Homodimer.</text>
</comment>
<dbReference type="SUPFAM" id="SSF109604">
    <property type="entry name" value="HD-domain/PDEase-like"/>
    <property type="match status" value="1"/>
</dbReference>
<dbReference type="GO" id="GO:0046872">
    <property type="term" value="F:metal ion binding"/>
    <property type="evidence" value="ECO:0007669"/>
    <property type="project" value="UniProtKB-KW"/>
</dbReference>
<dbReference type="FunFam" id="1.10.3210.10:FF:000011">
    <property type="entry name" value="HD domain-containing protein 2"/>
    <property type="match status" value="1"/>
</dbReference>
<comment type="similarity">
    <text evidence="6">Belongs to the HDDC2 family.</text>
</comment>
<evidence type="ECO:0000256" key="7">
    <source>
        <dbReference type="ARBA" id="ARBA00011738"/>
    </source>
</evidence>
<dbReference type="InterPro" id="IPR006674">
    <property type="entry name" value="HD_domain"/>
</dbReference>
<name>A0AAN0J9R4_AMPQE</name>
<keyword evidence="12" id="KW-0460">Magnesium</keyword>
<comment type="cofactor">
    <cofactor evidence="2">
        <name>Mn(2+)</name>
        <dbReference type="ChEBI" id="CHEBI:29035"/>
    </cofactor>
</comment>
<protein>
    <recommendedName>
        <fullName evidence="9">5'-deoxynucleotidase HDDC2</fullName>
        <ecNumber evidence="8">3.1.3.89</ecNumber>
    </recommendedName>
    <alternativeName>
        <fullName evidence="13">HD domain-containing protein 2</fullName>
    </alternativeName>
</protein>
<dbReference type="GO" id="GO:0009159">
    <property type="term" value="P:deoxyribonucleoside monophosphate catabolic process"/>
    <property type="evidence" value="ECO:0007669"/>
    <property type="project" value="UniProtKB-ARBA"/>
</dbReference>
<evidence type="ECO:0000256" key="9">
    <source>
        <dbReference type="ARBA" id="ARBA00015933"/>
    </source>
</evidence>
<evidence type="ECO:0000256" key="13">
    <source>
        <dbReference type="ARBA" id="ARBA00032735"/>
    </source>
</evidence>
<evidence type="ECO:0000256" key="3">
    <source>
        <dbReference type="ARBA" id="ARBA00001941"/>
    </source>
</evidence>
<evidence type="ECO:0000256" key="10">
    <source>
        <dbReference type="ARBA" id="ARBA00022723"/>
    </source>
</evidence>
<dbReference type="Gene3D" id="1.10.3210.10">
    <property type="entry name" value="Hypothetical protein af1432"/>
    <property type="match status" value="1"/>
</dbReference>
<dbReference type="EC" id="3.1.3.89" evidence="8"/>
<evidence type="ECO:0000313" key="15">
    <source>
        <dbReference type="EnsemblMetazoa" id="XP_019853487.1"/>
    </source>
</evidence>
<evidence type="ECO:0000256" key="11">
    <source>
        <dbReference type="ARBA" id="ARBA00022801"/>
    </source>
</evidence>
<keyword evidence="16" id="KW-1185">Reference proteome</keyword>
<dbReference type="RefSeq" id="XP_019853487.1">
    <property type="nucleotide sequence ID" value="XM_019997928.1"/>
</dbReference>
<evidence type="ECO:0000256" key="1">
    <source>
        <dbReference type="ARBA" id="ARBA00001638"/>
    </source>
</evidence>
<evidence type="ECO:0000313" key="16">
    <source>
        <dbReference type="Proteomes" id="UP000007879"/>
    </source>
</evidence>
<dbReference type="SMART" id="SM00471">
    <property type="entry name" value="HDc"/>
    <property type="match status" value="1"/>
</dbReference>
<dbReference type="PANTHER" id="PTHR11845:SF13">
    <property type="entry name" value="5'-DEOXYNUCLEOTIDASE HDDC2"/>
    <property type="match status" value="1"/>
</dbReference>
<feature type="domain" description="HD/PDEase" evidence="14">
    <location>
        <begin position="101"/>
        <end position="217"/>
    </location>
</feature>
<sequence>MVWYKAPETQLVARHLTLFSLYSSVHTYLVPRQTTQSFSHELRLPWRYSWSLSLSVSEIKDLLVCTLSFMSTIATMCLVTIQGVHRQHLKRTGWVNHNVKEPETVAGHMYRMSLMSFLFSKDNSIDYNKCVKMSLVHDLAESIVGDLTPSCNVSKEEKHQREKDAMVKISELVPKEVGQELYSLWTDYEECLSPEAVLVHDLDKFDMIFQAYEYETDQGRKGELQQFFDSTKDIFKSSTVQLWTAQLLKIRQESETIEKEK</sequence>
<comment type="cofactor">
    <cofactor evidence="3">
        <name>Co(2+)</name>
        <dbReference type="ChEBI" id="CHEBI:48828"/>
    </cofactor>
</comment>
<keyword evidence="10" id="KW-0479">Metal-binding</keyword>
<dbReference type="Pfam" id="PF13023">
    <property type="entry name" value="HD_3"/>
    <property type="match status" value="1"/>
</dbReference>
<evidence type="ECO:0000256" key="12">
    <source>
        <dbReference type="ARBA" id="ARBA00022842"/>
    </source>
</evidence>
<dbReference type="GeneID" id="100631788"/>
<dbReference type="InterPro" id="IPR039356">
    <property type="entry name" value="YfbR/HDDC2"/>
</dbReference>
<dbReference type="PANTHER" id="PTHR11845">
    <property type="entry name" value="5'-DEOXYNUCLEOTIDASE HDDC2"/>
    <property type="match status" value="1"/>
</dbReference>
<keyword evidence="11" id="KW-0378">Hydrolase</keyword>
<dbReference type="EnsemblMetazoa" id="XM_019997928.1">
    <property type="protein sequence ID" value="XP_019853487.1"/>
    <property type="gene ID" value="LOC100631788"/>
</dbReference>
<dbReference type="Proteomes" id="UP000007879">
    <property type="component" value="Unassembled WGS sequence"/>
</dbReference>
<comment type="catalytic activity">
    <reaction evidence="1">
        <text>a 2'-deoxyribonucleoside 5'-phosphate + H2O = a 2'-deoxyribonucleoside + phosphate</text>
        <dbReference type="Rhea" id="RHEA:36167"/>
        <dbReference type="ChEBI" id="CHEBI:15377"/>
        <dbReference type="ChEBI" id="CHEBI:18274"/>
        <dbReference type="ChEBI" id="CHEBI:43474"/>
        <dbReference type="ChEBI" id="CHEBI:65317"/>
        <dbReference type="EC" id="3.1.3.89"/>
    </reaction>
</comment>
<evidence type="ECO:0000256" key="8">
    <source>
        <dbReference type="ARBA" id="ARBA00012964"/>
    </source>
</evidence>
<comment type="cofactor">
    <cofactor evidence="4">
        <name>Mg(2+)</name>
        <dbReference type="ChEBI" id="CHEBI:18420"/>
    </cofactor>
</comment>
<reference evidence="15" key="2">
    <citation type="submission" date="2024-06" db="UniProtKB">
        <authorList>
            <consortium name="EnsemblMetazoa"/>
        </authorList>
    </citation>
    <scope>IDENTIFICATION</scope>
</reference>
<organism evidence="15 16">
    <name type="scientific">Amphimedon queenslandica</name>
    <name type="common">Sponge</name>
    <dbReference type="NCBI Taxonomy" id="400682"/>
    <lineage>
        <taxon>Eukaryota</taxon>
        <taxon>Metazoa</taxon>
        <taxon>Porifera</taxon>
        <taxon>Demospongiae</taxon>
        <taxon>Heteroscleromorpha</taxon>
        <taxon>Haplosclerida</taxon>
        <taxon>Niphatidae</taxon>
        <taxon>Amphimedon</taxon>
    </lineage>
</organism>
<dbReference type="AlphaFoldDB" id="A0AAN0J9R4"/>
<reference evidence="16" key="1">
    <citation type="journal article" date="2010" name="Nature">
        <title>The Amphimedon queenslandica genome and the evolution of animal complexity.</title>
        <authorList>
            <person name="Srivastava M."/>
            <person name="Simakov O."/>
            <person name="Chapman J."/>
            <person name="Fahey B."/>
            <person name="Gauthier M.E."/>
            <person name="Mitros T."/>
            <person name="Richards G.S."/>
            <person name="Conaco C."/>
            <person name="Dacre M."/>
            <person name="Hellsten U."/>
            <person name="Larroux C."/>
            <person name="Putnam N.H."/>
            <person name="Stanke M."/>
            <person name="Adamska M."/>
            <person name="Darling A."/>
            <person name="Degnan S.M."/>
            <person name="Oakley T.H."/>
            <person name="Plachetzki D.C."/>
            <person name="Zhai Y."/>
            <person name="Adamski M."/>
            <person name="Calcino A."/>
            <person name="Cummins S.F."/>
            <person name="Goodstein D.M."/>
            <person name="Harris C."/>
            <person name="Jackson D.J."/>
            <person name="Leys S.P."/>
            <person name="Shu S."/>
            <person name="Woodcroft B.J."/>
            <person name="Vervoort M."/>
            <person name="Kosik K.S."/>
            <person name="Manning G."/>
            <person name="Degnan B.M."/>
            <person name="Rokhsar D.S."/>
        </authorList>
    </citation>
    <scope>NUCLEOTIDE SEQUENCE [LARGE SCALE GENOMIC DNA]</scope>
</reference>
<evidence type="ECO:0000256" key="4">
    <source>
        <dbReference type="ARBA" id="ARBA00001946"/>
    </source>
</evidence>
<proteinExistence type="inferred from homology"/>
<dbReference type="GO" id="GO:0002953">
    <property type="term" value="F:5'-deoxynucleotidase activity"/>
    <property type="evidence" value="ECO:0007669"/>
    <property type="project" value="UniProtKB-EC"/>
</dbReference>
<evidence type="ECO:0000256" key="6">
    <source>
        <dbReference type="ARBA" id="ARBA00009999"/>
    </source>
</evidence>
<dbReference type="GO" id="GO:0005737">
    <property type="term" value="C:cytoplasm"/>
    <property type="evidence" value="ECO:0007669"/>
    <property type="project" value="TreeGrafter"/>
</dbReference>
<evidence type="ECO:0000256" key="5">
    <source>
        <dbReference type="ARBA" id="ARBA00004074"/>
    </source>
</evidence>
<dbReference type="InterPro" id="IPR003607">
    <property type="entry name" value="HD/PDEase_dom"/>
</dbReference>
<evidence type="ECO:0000256" key="2">
    <source>
        <dbReference type="ARBA" id="ARBA00001936"/>
    </source>
</evidence>
<comment type="function">
    <text evidence="5">Catalyzes the dephosphorylation of the nucleoside 5'-monophosphates deoxyadenosine monophosphate (dAMP), deoxycytidine monophosphate (dCMP), deoxyguanosine monophosphate (dGMP) and deoxythymidine monophosphate (dTMP).</text>
</comment>
<evidence type="ECO:0000259" key="14">
    <source>
        <dbReference type="SMART" id="SM00471"/>
    </source>
</evidence>
<accession>A0AAN0J9R4</accession>